<dbReference type="Proteomes" id="UP000015101">
    <property type="component" value="Unassembled WGS sequence"/>
</dbReference>
<feature type="domain" description="SH3" evidence="8">
    <location>
        <begin position="3"/>
        <end position="64"/>
    </location>
</feature>
<comment type="similarity">
    <text evidence="2">Belongs to the sorting nexin family.</text>
</comment>
<keyword evidence="3 6" id="KW-0728">SH3 domain</keyword>
<dbReference type="SUPFAM" id="SSF50044">
    <property type="entry name" value="SH3-domain"/>
    <property type="match status" value="1"/>
</dbReference>
<dbReference type="InterPro" id="IPR036028">
    <property type="entry name" value="SH3-like_dom_sf"/>
</dbReference>
<dbReference type="PANTHER" id="PTHR45827">
    <property type="entry name" value="SORTING NEXIN"/>
    <property type="match status" value="1"/>
</dbReference>
<evidence type="ECO:0000256" key="1">
    <source>
        <dbReference type="ARBA" id="ARBA00004156"/>
    </source>
</evidence>
<proteinExistence type="inferred from homology"/>
<feature type="domain" description="PX" evidence="9">
    <location>
        <begin position="261"/>
        <end position="371"/>
    </location>
</feature>
<feature type="compositionally biased region" description="Low complexity" evidence="7">
    <location>
        <begin position="80"/>
        <end position="100"/>
    </location>
</feature>
<dbReference type="GO" id="GO:0006897">
    <property type="term" value="P:endocytosis"/>
    <property type="evidence" value="ECO:0000318"/>
    <property type="project" value="GO_Central"/>
</dbReference>
<reference evidence="12" key="1">
    <citation type="submission" date="2012-12" db="EMBL/GenBank/DDBJ databases">
        <authorList>
            <person name="Hellsten U."/>
            <person name="Grimwood J."/>
            <person name="Chapman J.A."/>
            <person name="Shapiro H."/>
            <person name="Aerts A."/>
            <person name="Otillar R.P."/>
            <person name="Terry A.Y."/>
            <person name="Boore J.L."/>
            <person name="Simakov O."/>
            <person name="Marletaz F."/>
            <person name="Cho S.-J."/>
            <person name="Edsinger-Gonzales E."/>
            <person name="Havlak P."/>
            <person name="Kuo D.-H."/>
            <person name="Larsson T."/>
            <person name="Lv J."/>
            <person name="Arendt D."/>
            <person name="Savage R."/>
            <person name="Osoegawa K."/>
            <person name="de Jong P."/>
            <person name="Lindberg D.R."/>
            <person name="Seaver E.C."/>
            <person name="Weisblat D.A."/>
            <person name="Putnam N.H."/>
            <person name="Grigoriev I.V."/>
            <person name="Rokhsar D.S."/>
        </authorList>
    </citation>
    <scope>NUCLEOTIDE SEQUENCE</scope>
</reference>
<dbReference type="GO" id="GO:0016197">
    <property type="term" value="P:endosomal transport"/>
    <property type="evidence" value="ECO:0000318"/>
    <property type="project" value="GO_Central"/>
</dbReference>
<dbReference type="FunCoup" id="T1EEU5">
    <property type="interactions" value="871"/>
</dbReference>
<evidence type="ECO:0000313" key="10">
    <source>
        <dbReference type="EMBL" id="ESO09196.1"/>
    </source>
</evidence>
<dbReference type="SUPFAM" id="SSF64268">
    <property type="entry name" value="PX domain"/>
    <property type="match status" value="1"/>
</dbReference>
<dbReference type="InterPro" id="IPR027267">
    <property type="entry name" value="AH/BAR_dom_sf"/>
</dbReference>
<dbReference type="InterPro" id="IPR019497">
    <property type="entry name" value="Sorting_nexin_WASP-bd-dom"/>
</dbReference>
<dbReference type="SMART" id="SM00312">
    <property type="entry name" value="PX"/>
    <property type="match status" value="1"/>
</dbReference>
<dbReference type="RefSeq" id="XP_009012289.1">
    <property type="nucleotide sequence ID" value="XM_009014041.1"/>
</dbReference>
<dbReference type="CTD" id="20195097"/>
<dbReference type="GO" id="GO:0031410">
    <property type="term" value="C:cytoplasmic vesicle"/>
    <property type="evidence" value="ECO:0000318"/>
    <property type="project" value="GO_Central"/>
</dbReference>
<dbReference type="Pfam" id="PF10456">
    <property type="entry name" value="BAR_3_WASP_bdg"/>
    <property type="match status" value="1"/>
</dbReference>
<dbReference type="EMBL" id="KB095959">
    <property type="protein sequence ID" value="ESO09196.1"/>
    <property type="molecule type" value="Genomic_DNA"/>
</dbReference>
<accession>T1EEU5</accession>
<dbReference type="GO" id="GO:0030659">
    <property type="term" value="C:cytoplasmic vesicle membrane"/>
    <property type="evidence" value="ECO:0007669"/>
    <property type="project" value="UniProtKB-SubCell"/>
</dbReference>
<evidence type="ECO:0000256" key="6">
    <source>
        <dbReference type="PROSITE-ProRule" id="PRU00192"/>
    </source>
</evidence>
<dbReference type="FunFam" id="3.30.1520.10:FF:000004">
    <property type="entry name" value="Sorting nexin"/>
    <property type="match status" value="1"/>
</dbReference>
<comment type="subcellular location">
    <subcellularLocation>
        <location evidence="1">Cytoplasmic vesicle membrane</location>
    </subcellularLocation>
</comment>
<dbReference type="Gene3D" id="2.30.30.40">
    <property type="entry name" value="SH3 Domains"/>
    <property type="match status" value="1"/>
</dbReference>
<evidence type="ECO:0000259" key="9">
    <source>
        <dbReference type="PROSITE" id="PS50195"/>
    </source>
</evidence>
<sequence length="602" mass="68875">MSGGMFQAVALYDFHSQSEKELSFQASDIVTILSTDIGNGWWEARNGNGLKGLVPQSYFKFHCPVPASRLPLPEPPFPLPASSSTSSSSSASSSASSQSSIALPPRPPPKPVRVVQTYISSSSSSSSPQHHHRCVPCNARFNAIEVLSDNEDWDEDDDDDNEDYNVITEVYSSNKCPTSTLEKNSKLNSCKYDDFFEDDDEEDEEDLYHKHGKKLVGITTGSADMYLFNMDPPALPSDVKKINIYDSYEGPVWSLSAVPSMTCKLGSPRKEKKYKGMKSYTTYQVLPSTTNTPVYRRYKQFDWLHDRLVEKFSTLIIPHLPEKQISGRFEEEFIRGRLRKLSLWMSRMCKHPIISQSEAFIHFIHCNGNVEVQWKAGKRQIERDKYKGAYFFYTVEPPGIDLDPIVVEIQMDKFGRFIRSMEDSIKHLSNVCQKNGYRYRLKFHKEFLTLGKSYEELAKSFELDNRKSSRKLSSAIQYTGKTYIEIALLFSVQPSKDLVNLMEGLQEYRGILSVFPDVLLVQRSTTNKIQENAGQLTRQEVNKIQSRADVITYTVLAEIQHFQVNRVTDFSNYMQAYLQGQIDFFKQITSKLEKSLNFFDNV</sequence>
<dbReference type="EMBL" id="AMQM01002911">
    <property type="status" value="NOT_ANNOTATED_CDS"/>
    <property type="molecule type" value="Genomic_DNA"/>
</dbReference>
<dbReference type="KEGG" id="hro:HELRODRAFT_109533"/>
<dbReference type="SUPFAM" id="SSF103657">
    <property type="entry name" value="BAR/IMD domain-like"/>
    <property type="match status" value="1"/>
</dbReference>
<feature type="region of interest" description="Disordered" evidence="7">
    <location>
        <begin position="74"/>
        <end position="113"/>
    </location>
</feature>
<dbReference type="Pfam" id="PF00018">
    <property type="entry name" value="SH3_1"/>
    <property type="match status" value="1"/>
</dbReference>
<evidence type="ECO:0008006" key="13">
    <source>
        <dbReference type="Google" id="ProtNLM"/>
    </source>
</evidence>
<dbReference type="GeneID" id="20195097"/>
<evidence type="ECO:0000256" key="5">
    <source>
        <dbReference type="ARBA" id="ARBA00023329"/>
    </source>
</evidence>
<evidence type="ECO:0000256" key="3">
    <source>
        <dbReference type="ARBA" id="ARBA00022443"/>
    </source>
</evidence>
<dbReference type="SMART" id="SM00326">
    <property type="entry name" value="SH3"/>
    <property type="match status" value="1"/>
</dbReference>
<dbReference type="PROSITE" id="PS50002">
    <property type="entry name" value="SH3"/>
    <property type="match status" value="1"/>
</dbReference>
<dbReference type="Pfam" id="PF00787">
    <property type="entry name" value="PX"/>
    <property type="match status" value="1"/>
</dbReference>
<dbReference type="HOGENOM" id="CLU_021494_1_0_1"/>
<evidence type="ECO:0000256" key="2">
    <source>
        <dbReference type="ARBA" id="ARBA00010883"/>
    </source>
</evidence>
<evidence type="ECO:0000313" key="11">
    <source>
        <dbReference type="EnsemblMetazoa" id="HelroP109533"/>
    </source>
</evidence>
<dbReference type="GO" id="GO:0097320">
    <property type="term" value="P:plasma membrane tubulation"/>
    <property type="evidence" value="ECO:0000318"/>
    <property type="project" value="GO_Central"/>
</dbReference>
<dbReference type="InParanoid" id="T1EEU5"/>
<dbReference type="STRING" id="6412.T1EEU5"/>
<reference evidence="10 12" key="2">
    <citation type="journal article" date="2013" name="Nature">
        <title>Insights into bilaterian evolution from three spiralian genomes.</title>
        <authorList>
            <person name="Simakov O."/>
            <person name="Marletaz F."/>
            <person name="Cho S.J."/>
            <person name="Edsinger-Gonzales E."/>
            <person name="Havlak P."/>
            <person name="Hellsten U."/>
            <person name="Kuo D.H."/>
            <person name="Larsson T."/>
            <person name="Lv J."/>
            <person name="Arendt D."/>
            <person name="Savage R."/>
            <person name="Osoegawa K."/>
            <person name="de Jong P."/>
            <person name="Grimwood J."/>
            <person name="Chapman J.A."/>
            <person name="Shapiro H."/>
            <person name="Aerts A."/>
            <person name="Otillar R.P."/>
            <person name="Terry A.Y."/>
            <person name="Boore J.L."/>
            <person name="Grigoriev I.V."/>
            <person name="Lindberg D.R."/>
            <person name="Seaver E.C."/>
            <person name="Weisblat D.A."/>
            <person name="Putnam N.H."/>
            <person name="Rokhsar D.S."/>
        </authorList>
    </citation>
    <scope>NUCLEOTIDE SEQUENCE</scope>
</reference>
<protein>
    <recommendedName>
        <fullName evidence="13">Sorting nexin</fullName>
    </recommendedName>
</protein>
<dbReference type="GO" id="GO:0005886">
    <property type="term" value="C:plasma membrane"/>
    <property type="evidence" value="ECO:0000318"/>
    <property type="project" value="GO_Central"/>
</dbReference>
<dbReference type="GO" id="GO:0035091">
    <property type="term" value="F:phosphatidylinositol binding"/>
    <property type="evidence" value="ECO:0000318"/>
    <property type="project" value="GO_Central"/>
</dbReference>
<evidence type="ECO:0000259" key="8">
    <source>
        <dbReference type="PROSITE" id="PS50002"/>
    </source>
</evidence>
<evidence type="ECO:0000256" key="7">
    <source>
        <dbReference type="SAM" id="MobiDB-lite"/>
    </source>
</evidence>
<reference evidence="11" key="3">
    <citation type="submission" date="2015-06" db="UniProtKB">
        <authorList>
            <consortium name="EnsemblMetazoa"/>
        </authorList>
    </citation>
    <scope>IDENTIFICATION</scope>
</reference>
<evidence type="ECO:0000256" key="4">
    <source>
        <dbReference type="ARBA" id="ARBA00023136"/>
    </source>
</evidence>
<evidence type="ECO:0000313" key="12">
    <source>
        <dbReference type="Proteomes" id="UP000015101"/>
    </source>
</evidence>
<dbReference type="Gene3D" id="3.30.1520.10">
    <property type="entry name" value="Phox-like domain"/>
    <property type="match status" value="1"/>
</dbReference>
<keyword evidence="5" id="KW-0968">Cytoplasmic vesicle</keyword>
<dbReference type="OrthoDB" id="10254720at2759"/>
<keyword evidence="12" id="KW-1185">Reference proteome</keyword>
<dbReference type="EnsemblMetazoa" id="HelroT109533">
    <property type="protein sequence ID" value="HelroP109533"/>
    <property type="gene ID" value="HelroG109533"/>
</dbReference>
<dbReference type="AlphaFoldDB" id="T1EEU5"/>
<name>T1EEU5_HELRO</name>
<dbReference type="PANTHER" id="PTHR45827:SF1">
    <property type="entry name" value="SORTING NEXIN"/>
    <property type="match status" value="1"/>
</dbReference>
<dbReference type="InterPro" id="IPR001683">
    <property type="entry name" value="PX_dom"/>
</dbReference>
<gene>
    <name evidence="11" type="primary">20195097</name>
    <name evidence="10" type="ORF">HELRODRAFT_109533</name>
</gene>
<dbReference type="InterPro" id="IPR001452">
    <property type="entry name" value="SH3_domain"/>
</dbReference>
<dbReference type="InterPro" id="IPR036871">
    <property type="entry name" value="PX_dom_sf"/>
</dbReference>
<dbReference type="eggNOG" id="KOG2528">
    <property type="taxonomic scope" value="Eukaryota"/>
</dbReference>
<organism evidence="11 12">
    <name type="scientific">Helobdella robusta</name>
    <name type="common">Californian leech</name>
    <dbReference type="NCBI Taxonomy" id="6412"/>
    <lineage>
        <taxon>Eukaryota</taxon>
        <taxon>Metazoa</taxon>
        <taxon>Spiralia</taxon>
        <taxon>Lophotrochozoa</taxon>
        <taxon>Annelida</taxon>
        <taxon>Clitellata</taxon>
        <taxon>Hirudinea</taxon>
        <taxon>Rhynchobdellida</taxon>
        <taxon>Glossiphoniidae</taxon>
        <taxon>Helobdella</taxon>
    </lineage>
</organism>
<dbReference type="Gene3D" id="1.20.1270.60">
    <property type="entry name" value="Arfaptin homology (AH) domain/BAR domain"/>
    <property type="match status" value="1"/>
</dbReference>
<keyword evidence="4" id="KW-0472">Membrane</keyword>
<dbReference type="PROSITE" id="PS50195">
    <property type="entry name" value="PX"/>
    <property type="match status" value="1"/>
</dbReference>